<feature type="region of interest" description="Disordered" evidence="1">
    <location>
        <begin position="227"/>
        <end position="262"/>
    </location>
</feature>
<dbReference type="EMBL" id="JAAKFY010000011">
    <property type="protein sequence ID" value="KAF3850034.1"/>
    <property type="molecule type" value="Genomic_DNA"/>
</dbReference>
<proteinExistence type="predicted"/>
<feature type="region of interest" description="Disordered" evidence="1">
    <location>
        <begin position="1"/>
        <end position="33"/>
    </location>
</feature>
<dbReference type="GO" id="GO:0006887">
    <property type="term" value="P:exocytosis"/>
    <property type="evidence" value="ECO:0007669"/>
    <property type="project" value="TreeGrafter"/>
</dbReference>
<dbReference type="GO" id="GO:0042043">
    <property type="term" value="F:neurexin family protein binding"/>
    <property type="evidence" value="ECO:0007669"/>
    <property type="project" value="TreeGrafter"/>
</dbReference>
<dbReference type="SMART" id="SM00239">
    <property type="entry name" value="C2"/>
    <property type="match status" value="1"/>
</dbReference>
<dbReference type="InterPro" id="IPR035892">
    <property type="entry name" value="C2_domain_sf"/>
</dbReference>
<evidence type="ECO:0008006" key="6">
    <source>
        <dbReference type="Google" id="ProtNLM"/>
    </source>
</evidence>
<sequence length="436" mass="48611">MWGLKRRSAFSKEGGFKRRREGGGGGRNKKKPMDLTFLQTLERERVLEVLRRDQQLRTIEEDRISTVSGPALAARGLWENCGTPERCAAAAATASAAGAADVKFRSGEWFLEERAKKFPCTTDKYEMVGDKLLTTYNVFSHISVVPPTPPPYLLSDYAFLSRHGDLKNSKPFTKSMEDLMDSFTSHIKNLLSVDNDQRGSKLSTQKSLSETDISKYSRLFKGPSLPNLFKKSKESDQEGSSTGAEEETSCGSEYSGGKRGSSCSILSTDCGLLESVSMDGELELALSYSSDSSCLEITVGYVKLCMLPGKSGKMKTAVKKNTTNPVYNEVFKFPIERHLLLGKRLQASVWHSGTLRRKVFLGEALFPLDGWRFEDKTSQSFNWYPLIHKASEGGAVERHGGEVLLRVKLSSSEQREVMQLSSFKSLQEKDTRRQII</sequence>
<feature type="domain" description="RabBD" evidence="3">
    <location>
        <begin position="32"/>
        <end position="113"/>
    </location>
</feature>
<dbReference type="PROSITE" id="PS50916">
    <property type="entry name" value="RABBD"/>
    <property type="match status" value="1"/>
</dbReference>
<reference evidence="4 5" key="1">
    <citation type="submission" date="2020-03" db="EMBL/GenBank/DDBJ databases">
        <title>Dissostichus mawsoni Genome sequencing and assembly.</title>
        <authorList>
            <person name="Park H."/>
        </authorList>
    </citation>
    <scope>NUCLEOTIDE SEQUENCE [LARGE SCALE GENOMIC DNA]</scope>
    <source>
        <strain evidence="4">DM0001</strain>
        <tissue evidence="4">Muscle</tissue>
    </source>
</reference>
<feature type="compositionally biased region" description="Low complexity" evidence="1">
    <location>
        <begin position="238"/>
        <end position="253"/>
    </location>
</feature>
<comment type="caution">
    <text evidence="4">The sequence shown here is derived from an EMBL/GenBank/DDBJ whole genome shotgun (WGS) entry which is preliminary data.</text>
</comment>
<dbReference type="PANTHER" id="PTHR45716:SF1">
    <property type="entry name" value="SYNAPTOTAGMIN-LIKE PROTEIN 3"/>
    <property type="match status" value="1"/>
</dbReference>
<dbReference type="InterPro" id="IPR010911">
    <property type="entry name" value="Rab_BD"/>
</dbReference>
<name>A0A7J5YKM3_DISMA</name>
<feature type="domain" description="C2" evidence="2">
    <location>
        <begin position="262"/>
        <end position="381"/>
    </location>
</feature>
<protein>
    <recommendedName>
        <fullName evidence="6">C2 domain-containing protein</fullName>
    </recommendedName>
</protein>
<dbReference type="OrthoDB" id="195679at2759"/>
<evidence type="ECO:0000259" key="2">
    <source>
        <dbReference type="PROSITE" id="PS50004"/>
    </source>
</evidence>
<dbReference type="GO" id="GO:0005886">
    <property type="term" value="C:plasma membrane"/>
    <property type="evidence" value="ECO:0007669"/>
    <property type="project" value="TreeGrafter"/>
</dbReference>
<evidence type="ECO:0000313" key="4">
    <source>
        <dbReference type="EMBL" id="KAF3850034.1"/>
    </source>
</evidence>
<dbReference type="GO" id="GO:0031267">
    <property type="term" value="F:small GTPase binding"/>
    <property type="evidence" value="ECO:0007669"/>
    <property type="project" value="InterPro"/>
</dbReference>
<dbReference type="Pfam" id="PF00168">
    <property type="entry name" value="C2"/>
    <property type="match status" value="1"/>
</dbReference>
<dbReference type="Gene3D" id="2.60.40.150">
    <property type="entry name" value="C2 domain"/>
    <property type="match status" value="1"/>
</dbReference>
<organism evidence="4 5">
    <name type="scientific">Dissostichus mawsoni</name>
    <name type="common">Antarctic cod</name>
    <dbReference type="NCBI Taxonomy" id="36200"/>
    <lineage>
        <taxon>Eukaryota</taxon>
        <taxon>Metazoa</taxon>
        <taxon>Chordata</taxon>
        <taxon>Craniata</taxon>
        <taxon>Vertebrata</taxon>
        <taxon>Euteleostomi</taxon>
        <taxon>Actinopterygii</taxon>
        <taxon>Neopterygii</taxon>
        <taxon>Teleostei</taxon>
        <taxon>Neoteleostei</taxon>
        <taxon>Acanthomorphata</taxon>
        <taxon>Eupercaria</taxon>
        <taxon>Perciformes</taxon>
        <taxon>Notothenioidei</taxon>
        <taxon>Nototheniidae</taxon>
        <taxon>Dissostichus</taxon>
    </lineage>
</organism>
<gene>
    <name evidence="4" type="ORF">F7725_019753</name>
</gene>
<dbReference type="Proteomes" id="UP000518266">
    <property type="component" value="Unassembled WGS sequence"/>
</dbReference>
<accession>A0A7J5YKM3</accession>
<dbReference type="PROSITE" id="PS50004">
    <property type="entry name" value="C2"/>
    <property type="match status" value="1"/>
</dbReference>
<dbReference type="GO" id="GO:0006886">
    <property type="term" value="P:intracellular protein transport"/>
    <property type="evidence" value="ECO:0007669"/>
    <property type="project" value="InterPro"/>
</dbReference>
<dbReference type="PANTHER" id="PTHR45716">
    <property type="entry name" value="BITESIZE, ISOFORM I"/>
    <property type="match status" value="1"/>
</dbReference>
<dbReference type="AlphaFoldDB" id="A0A7J5YKM3"/>
<dbReference type="Gene3D" id="6.10.250.3000">
    <property type="match status" value="1"/>
</dbReference>
<keyword evidence="5" id="KW-1185">Reference proteome</keyword>
<dbReference type="GO" id="GO:0070382">
    <property type="term" value="C:exocytic vesicle"/>
    <property type="evidence" value="ECO:0007669"/>
    <property type="project" value="TreeGrafter"/>
</dbReference>
<evidence type="ECO:0000259" key="3">
    <source>
        <dbReference type="PROSITE" id="PS50916"/>
    </source>
</evidence>
<evidence type="ECO:0000256" key="1">
    <source>
        <dbReference type="SAM" id="MobiDB-lite"/>
    </source>
</evidence>
<evidence type="ECO:0000313" key="5">
    <source>
        <dbReference type="Proteomes" id="UP000518266"/>
    </source>
</evidence>
<dbReference type="InterPro" id="IPR000008">
    <property type="entry name" value="C2_dom"/>
</dbReference>
<dbReference type="SUPFAM" id="SSF49562">
    <property type="entry name" value="C2 domain (Calcium/lipid-binding domain, CaLB)"/>
    <property type="match status" value="1"/>
</dbReference>